<keyword evidence="2" id="KW-0812">Transmembrane</keyword>
<organism evidence="3 4">
    <name type="scientific">Drosophila albomicans</name>
    <name type="common">Fruit fly</name>
    <dbReference type="NCBI Taxonomy" id="7291"/>
    <lineage>
        <taxon>Eukaryota</taxon>
        <taxon>Metazoa</taxon>
        <taxon>Ecdysozoa</taxon>
        <taxon>Arthropoda</taxon>
        <taxon>Hexapoda</taxon>
        <taxon>Insecta</taxon>
        <taxon>Pterygota</taxon>
        <taxon>Neoptera</taxon>
        <taxon>Endopterygota</taxon>
        <taxon>Diptera</taxon>
        <taxon>Brachycera</taxon>
        <taxon>Muscomorpha</taxon>
        <taxon>Ephydroidea</taxon>
        <taxon>Drosophilidae</taxon>
        <taxon>Drosophila</taxon>
    </lineage>
</organism>
<dbReference type="AlphaFoldDB" id="A0A6P8WLJ6"/>
<evidence type="ECO:0000313" key="3">
    <source>
        <dbReference type="Proteomes" id="UP000515160"/>
    </source>
</evidence>
<feature type="region of interest" description="Disordered" evidence="1">
    <location>
        <begin position="119"/>
        <end position="140"/>
    </location>
</feature>
<evidence type="ECO:0000256" key="1">
    <source>
        <dbReference type="SAM" id="MobiDB-lite"/>
    </source>
</evidence>
<dbReference type="OrthoDB" id="6743392at2759"/>
<dbReference type="InterPro" id="IPR032134">
    <property type="entry name" value="DUF4816"/>
</dbReference>
<accession>A0A6P8WLJ6</accession>
<dbReference type="Pfam" id="PF16086">
    <property type="entry name" value="DUF4816"/>
    <property type="match status" value="1"/>
</dbReference>
<keyword evidence="2" id="KW-1133">Transmembrane helix</keyword>
<evidence type="ECO:0000313" key="4">
    <source>
        <dbReference type="RefSeq" id="XP_034104536.1"/>
    </source>
</evidence>
<name>A0A6P8WLJ6_DROAB</name>
<keyword evidence="2" id="KW-0472">Membrane</keyword>
<dbReference type="RefSeq" id="XP_034104536.1">
    <property type="nucleotide sequence ID" value="XM_034248645.2"/>
</dbReference>
<gene>
    <name evidence="4" type="primary">LOC117568188</name>
</gene>
<sequence length="140" mass="16104">MKGSTSSEGCDSGCGDSDRMMTVWTPKRTSCCGRLFVVMFLPLLLLLCLTVRSSVGGKTTTIVRHTDTTDPQLDGFWANRTSWNARWVKYWRAKRIYEPVWKKVWTPSIHTEWIPLPNAPEPDAWKKPNHPQHNDDEEVD</sequence>
<feature type="transmembrane region" description="Helical" evidence="2">
    <location>
        <begin position="35"/>
        <end position="55"/>
    </location>
</feature>
<keyword evidence="3" id="KW-1185">Reference proteome</keyword>
<evidence type="ECO:0000256" key="2">
    <source>
        <dbReference type="SAM" id="Phobius"/>
    </source>
</evidence>
<reference evidence="4" key="1">
    <citation type="submission" date="2025-08" db="UniProtKB">
        <authorList>
            <consortium name="RefSeq"/>
        </authorList>
    </citation>
    <scope>IDENTIFICATION</scope>
    <source>
        <strain evidence="4">15112-1751.03</strain>
        <tissue evidence="4">Whole Adult</tissue>
    </source>
</reference>
<protein>
    <submittedName>
        <fullName evidence="4">Uncharacterized protein LOC117568188</fullName>
    </submittedName>
</protein>
<dbReference type="GeneID" id="117568188"/>
<proteinExistence type="predicted"/>
<dbReference type="Proteomes" id="UP000515160">
    <property type="component" value="Chromosome 3"/>
</dbReference>